<name>A0A0N9Y4W0_MYCFO</name>
<evidence type="ECO:0000313" key="6">
    <source>
        <dbReference type="Proteomes" id="UP000255389"/>
    </source>
</evidence>
<accession>A0A0N9Y4W0</accession>
<dbReference type="InterPro" id="IPR010427">
    <property type="entry name" value="DUF1023"/>
</dbReference>
<dbReference type="EMBL" id="CP011269">
    <property type="protein sequence ID" value="ALI24181.1"/>
    <property type="molecule type" value="Genomic_DNA"/>
</dbReference>
<sequence>MTVTVEQVEASQPEALTRAGAQMEAAAAAYQAQIDRQQANLAKLRSGWQGTASDAAIADGQKTLEQMRRVHEAMVRVQAPLQAGGAQLTQIRSSVLQAVAQLEGQGWQVASDGTVSVRPGSALDFYARLSPVNALMVRMLAVRNTAAVKKLLAQFDAADQQTDEAVRQAVAGLTNTPSSGPGGGAPTPGDKAEPQIPDTKDPHAIHDWWLSLTPEQKAQMLRDHPDKIGNLNGIPTGVQSEANLKIQKQDLARVNSAAEAHHVSVDEVRAHPEKYGLTATDITRYHNAVEVQKALDRYGRDAKDSRGGTPEIFLKKYDPEAFGGKGAAAIAIGNPDTANNTTVKVSGLTTSVKGGSLDNPDPVNLYNETSMADPSKSNSVVMWMGYDAPDDQAVAVPNMARHGAELLAADVNALDATHLGSSHLTVIGHSYGSTTVADAAAGFGMRADDIVLIGSPGTDLAKSAADFHLPPGGHLYVGAASTDPVTYLGREHMNAPGLGLGTDPSIEGYGSTRFDAESSLRDYRTDHSRYFEQGSESLYNMADIASGHGDRLQQNGMTAEHRSDHWYAKVPVVIPTPMGPIPVPGTSITIPGVDQAFDPEADRRAQDNHRH</sequence>
<keyword evidence="5" id="KW-1185">Reference proteome</keyword>
<feature type="region of interest" description="Disordered" evidence="1">
    <location>
        <begin position="173"/>
        <end position="197"/>
    </location>
</feature>
<reference evidence="4 6" key="2">
    <citation type="submission" date="2018-06" db="EMBL/GenBank/DDBJ databases">
        <authorList>
            <consortium name="Pathogen Informatics"/>
            <person name="Doyle S."/>
        </authorList>
    </citation>
    <scope>NUCLEOTIDE SEQUENCE [LARGE SCALE GENOMIC DNA]</scope>
    <source>
        <strain evidence="4 6">NCTC1542</strain>
    </source>
</reference>
<feature type="domain" description="DUF1023" evidence="2">
    <location>
        <begin position="324"/>
        <end position="488"/>
    </location>
</feature>
<dbReference type="Gene3D" id="3.40.50.1820">
    <property type="entry name" value="alpha/beta hydrolase"/>
    <property type="match status" value="1"/>
</dbReference>
<keyword evidence="4" id="KW-0378">Hydrolase</keyword>
<dbReference type="STRING" id="1766.XA26_03150"/>
<dbReference type="KEGG" id="mft:XA26_03150"/>
<evidence type="ECO:0000313" key="3">
    <source>
        <dbReference type="EMBL" id="ALI24181.1"/>
    </source>
</evidence>
<reference evidence="3 5" key="1">
    <citation type="journal article" date="2015" name="MBio">
        <title>Enzymatic Degradation of Phenazines Can Generate Energy and Protect Sensitive Organisms from Toxicity.</title>
        <authorList>
            <person name="Costa K.C."/>
            <person name="Bergkessel M."/>
            <person name="Saunders S."/>
            <person name="Korlach J."/>
            <person name="Newman D.K."/>
        </authorList>
    </citation>
    <scope>NUCLEOTIDE SEQUENCE [LARGE SCALE GENOMIC DNA]</scope>
    <source>
        <strain evidence="3 5">CT6</strain>
    </source>
</reference>
<dbReference type="PATRIC" id="fig|1766.6.peg.311"/>
<dbReference type="GeneID" id="93410750"/>
<dbReference type="InterPro" id="IPR036689">
    <property type="entry name" value="ESAT-6-like_sf"/>
</dbReference>
<dbReference type="Gene3D" id="1.10.287.1060">
    <property type="entry name" value="ESAT-6-like"/>
    <property type="match status" value="1"/>
</dbReference>
<dbReference type="Proteomes" id="UP000255389">
    <property type="component" value="Unassembled WGS sequence"/>
</dbReference>
<dbReference type="InterPro" id="IPR029058">
    <property type="entry name" value="AB_hydrolase_fold"/>
</dbReference>
<dbReference type="AlphaFoldDB" id="A0A0N9Y4W0"/>
<evidence type="ECO:0000259" key="2">
    <source>
        <dbReference type="Pfam" id="PF06259"/>
    </source>
</evidence>
<dbReference type="GO" id="GO:0016787">
    <property type="term" value="F:hydrolase activity"/>
    <property type="evidence" value="ECO:0007669"/>
    <property type="project" value="UniProtKB-KW"/>
</dbReference>
<evidence type="ECO:0000313" key="4">
    <source>
        <dbReference type="EMBL" id="SUA03671.1"/>
    </source>
</evidence>
<dbReference type="SUPFAM" id="SSF140453">
    <property type="entry name" value="EsxAB dimer-like"/>
    <property type="match status" value="1"/>
</dbReference>
<organism evidence="3 5">
    <name type="scientific">Mycolicibacterium fortuitum</name>
    <name type="common">Mycobacterium fortuitum</name>
    <dbReference type="NCBI Taxonomy" id="1766"/>
    <lineage>
        <taxon>Bacteria</taxon>
        <taxon>Bacillati</taxon>
        <taxon>Actinomycetota</taxon>
        <taxon>Actinomycetes</taxon>
        <taxon>Mycobacteriales</taxon>
        <taxon>Mycobacteriaceae</taxon>
        <taxon>Mycolicibacterium</taxon>
    </lineage>
</organism>
<gene>
    <name evidence="4" type="ORF">NCTC1542_05156</name>
    <name evidence="3" type="ORF">XA26_03150</name>
</gene>
<dbReference type="ESTHER" id="9myco-a0a0a1fnc8">
    <property type="family name" value="Duf_1023"/>
</dbReference>
<dbReference type="SUPFAM" id="SSF53474">
    <property type="entry name" value="alpha/beta-Hydrolases"/>
    <property type="match status" value="1"/>
</dbReference>
<dbReference type="Pfam" id="PF06259">
    <property type="entry name" value="Abhydrolase_8"/>
    <property type="match status" value="1"/>
</dbReference>
<dbReference type="RefSeq" id="WP_003881726.1">
    <property type="nucleotide sequence ID" value="NZ_CP011269.1"/>
</dbReference>
<evidence type="ECO:0000313" key="5">
    <source>
        <dbReference type="Proteomes" id="UP000057134"/>
    </source>
</evidence>
<evidence type="ECO:0000256" key="1">
    <source>
        <dbReference type="SAM" id="MobiDB-lite"/>
    </source>
</evidence>
<protein>
    <submittedName>
        <fullName evidence="4">Alpha/beta hydrolase of uncharacterized function (DUF1023)</fullName>
    </submittedName>
</protein>
<dbReference type="EMBL" id="UGQY01000004">
    <property type="protein sequence ID" value="SUA03671.1"/>
    <property type="molecule type" value="Genomic_DNA"/>
</dbReference>
<proteinExistence type="predicted"/>
<dbReference type="Proteomes" id="UP000057134">
    <property type="component" value="Chromosome"/>
</dbReference>